<keyword evidence="2" id="KW-0472">Membrane</keyword>
<evidence type="ECO:0000313" key="4">
    <source>
        <dbReference type="Proteomes" id="UP000195331"/>
    </source>
</evidence>
<feature type="transmembrane region" description="Helical" evidence="2">
    <location>
        <begin position="56"/>
        <end position="77"/>
    </location>
</feature>
<dbReference type="KEGG" id="mdx:BTO20_26485"/>
<name>A0A1Y0C982_9MYCO</name>
<dbReference type="InterPro" id="IPR049606">
    <property type="entry name" value="UsfY-like"/>
</dbReference>
<gene>
    <name evidence="3" type="ORF">BTO20_26485</name>
</gene>
<feature type="transmembrane region" description="Helical" evidence="2">
    <location>
        <begin position="31"/>
        <end position="50"/>
    </location>
</feature>
<proteinExistence type="predicted"/>
<dbReference type="EMBL" id="CP020809">
    <property type="protein sequence ID" value="ART71616.1"/>
    <property type="molecule type" value="Genomic_DNA"/>
</dbReference>
<dbReference type="RefSeq" id="WP_087078990.1">
    <property type="nucleotide sequence ID" value="NZ_CP020809.1"/>
</dbReference>
<dbReference type="NCBIfam" id="NF041247">
    <property type="entry name" value="UsfY"/>
    <property type="match status" value="1"/>
</dbReference>
<dbReference type="OrthoDB" id="4741344at2"/>
<feature type="region of interest" description="Disordered" evidence="1">
    <location>
        <begin position="1"/>
        <end position="23"/>
    </location>
</feature>
<evidence type="ECO:0000313" key="3">
    <source>
        <dbReference type="EMBL" id="ART71616.1"/>
    </source>
</evidence>
<evidence type="ECO:0000256" key="2">
    <source>
        <dbReference type="SAM" id="Phobius"/>
    </source>
</evidence>
<protein>
    <submittedName>
        <fullName evidence="3">UsfY protein</fullName>
    </submittedName>
</protein>
<keyword evidence="2" id="KW-0812">Transmembrane</keyword>
<dbReference type="AlphaFoldDB" id="A0A1Y0C982"/>
<dbReference type="Proteomes" id="UP000195331">
    <property type="component" value="Chromosome"/>
</dbReference>
<evidence type="ECO:0000256" key="1">
    <source>
        <dbReference type="SAM" id="MobiDB-lite"/>
    </source>
</evidence>
<reference evidence="3 4" key="1">
    <citation type="submission" date="2017-04" db="EMBL/GenBank/DDBJ databases">
        <title>Whole Genome Sequence of 1,4-Dioxane Degrading Bacterium Mycobacterium dioxanotrophicus PH-06.</title>
        <authorList>
            <person name="He Y."/>
        </authorList>
    </citation>
    <scope>NUCLEOTIDE SEQUENCE [LARGE SCALE GENOMIC DNA]</scope>
    <source>
        <strain evidence="3 4">PH-06</strain>
    </source>
</reference>
<accession>A0A1Y0C982</accession>
<organism evidence="3 4">
    <name type="scientific">Mycobacterium dioxanotrophicus</name>
    <dbReference type="NCBI Taxonomy" id="482462"/>
    <lineage>
        <taxon>Bacteria</taxon>
        <taxon>Bacillati</taxon>
        <taxon>Actinomycetota</taxon>
        <taxon>Actinomycetes</taxon>
        <taxon>Mycobacteriales</taxon>
        <taxon>Mycobacteriaceae</taxon>
        <taxon>Mycobacterium</taxon>
    </lineage>
</organism>
<keyword evidence="2" id="KW-1133">Transmembrane helix</keyword>
<sequence length="105" mass="11613">MGDTAKDPVDHARTTRPHAGETMKDTKNMPAIVLLFVGVVSFVACLAAFATSHGDVGTWLAVLAAVLFVACAVWFGVEHWRVRRREVEWHADHRETGEGSAERER</sequence>
<keyword evidence="4" id="KW-1185">Reference proteome</keyword>